<dbReference type="InterPro" id="IPR026444">
    <property type="entry name" value="Secre_tail"/>
</dbReference>
<protein>
    <submittedName>
        <fullName evidence="2">Por secretion system C-terminal sorting domain-containing protein</fullName>
    </submittedName>
</protein>
<reference evidence="2 3" key="1">
    <citation type="submission" date="2016-11" db="EMBL/GenBank/DDBJ databases">
        <authorList>
            <person name="Jaros S."/>
            <person name="Januszkiewicz K."/>
            <person name="Wedrychowicz H."/>
        </authorList>
    </citation>
    <scope>NUCLEOTIDE SEQUENCE [LARGE SCALE GENOMIC DNA]</scope>
    <source>
        <strain evidence="2 3">DSM 26897</strain>
    </source>
</reference>
<dbReference type="EMBL" id="FQUO01000024">
    <property type="protein sequence ID" value="SHG29288.1"/>
    <property type="molecule type" value="Genomic_DNA"/>
</dbReference>
<organism evidence="2 3">
    <name type="scientific">Cnuella takakiae</name>
    <dbReference type="NCBI Taxonomy" id="1302690"/>
    <lineage>
        <taxon>Bacteria</taxon>
        <taxon>Pseudomonadati</taxon>
        <taxon>Bacteroidota</taxon>
        <taxon>Chitinophagia</taxon>
        <taxon>Chitinophagales</taxon>
        <taxon>Chitinophagaceae</taxon>
        <taxon>Cnuella</taxon>
    </lineage>
</organism>
<feature type="domain" description="LTD" evidence="1">
    <location>
        <begin position="16"/>
        <end position="163"/>
    </location>
</feature>
<keyword evidence="3" id="KW-1185">Reference proteome</keyword>
<dbReference type="STRING" id="1302690.BUE76_10290"/>
<gene>
    <name evidence="2" type="ORF">SAMN05444008_12448</name>
</gene>
<dbReference type="InterPro" id="IPR001322">
    <property type="entry name" value="Lamin_tail_dom"/>
</dbReference>
<evidence type="ECO:0000313" key="3">
    <source>
        <dbReference type="Proteomes" id="UP000184368"/>
    </source>
</evidence>
<proteinExistence type="predicted"/>
<dbReference type="Proteomes" id="UP000184368">
    <property type="component" value="Unassembled WGS sequence"/>
</dbReference>
<sequence length="1057" mass="114515">MRKVVFFFAFVFIKLSGFSQIVLNEVYTDPAKGNSEFIELYNTSFTDILSLDCYSIAIYFDDGANYRGFYVLDLPDVPIKARSYVVGAGTTKTDNTFTSQAGSATATFNWQNFSGTIGGSVKKYIANNYDNPTFYYPPSALSTSELNDLIPLTNRVNNKIYTAFLFNNGVYTNGFIGNAEGGTIAVPNFITAMPKLILSSVNCPLNAQVDWTNVKLAESAKSAGGNENGYYRTKDALCGSWQKAAPGPSYTPNNPNSNLSRTDISTGSLSTLEVINCNNKLEIQVTSLANSYLYPVTVIIIRDVNSNSAVDLSGTNPDVVLSNKIVNAPMNVPLEFSNIFDLRNLIIVYQTSTGCIDRVVSPETPKGTYITSTVRFCNTIQYGISGLSGGALNRFATPVDVQIFEDLGLVGYYEPNVDRFITAISYDSTAINTGTKTYSIPTELLSSPLIVVYAPSKYNCFITSKIDYLKAISGSLTTTESLVCNTLSVGITGRVGDAANLVNSVLVELYGINADGTYAPKFSTTLNLTNFTGTLSSFNVASYIYPSYELRYIPAGYTCLSKTATIQPKVVALKTNEGVVCKSVVFGVSGLSGNAPELADSVTVQLFGKNIDGTSVFLANQRFRAPFPSNGWSGNFDIAINQYANYELRYLVSNYSCFTKIVSVANAAITYETSQVDYCGKQIGITVQKPVNLSPSLAFSVKAYIVLKDNGIVGTYEPGIDLVSSINPIELKEFPGSIKFASVPFDAAGQAFSIGFETPYPCLNKVVPISPATAAMQTVQSSFCGANTDPSTVTFGISNLTGAASAFGYPISVDLYFTKDLTAKVASASITEVPSTGSFSIPYTDRGKQLSIVYTAVNNCFSSSSIIPAACTITPVKFSYFTAQRNNANANQVQLTWSTAMEQNNKGFYMQRMTGGKWEDISFIGSTALQGNSTVPIKYQFRDINLFGGTSFYRLLQVDHDGKTDYSDVKSIYGPEKGDQRLVIYPNPAKGGSTTVAFPTNTSREIMLFDAFGQVLKQWRGYTGSRLQINQLQPGLYTIKVASGDKAPPIIERIIVQ</sequence>
<evidence type="ECO:0000259" key="1">
    <source>
        <dbReference type="PROSITE" id="PS51841"/>
    </source>
</evidence>
<dbReference type="OrthoDB" id="648583at2"/>
<dbReference type="Pfam" id="PF18962">
    <property type="entry name" value="Por_Secre_tail"/>
    <property type="match status" value="1"/>
</dbReference>
<evidence type="ECO:0000313" key="2">
    <source>
        <dbReference type="EMBL" id="SHG29288.1"/>
    </source>
</evidence>
<dbReference type="RefSeq" id="WP_073048266.1">
    <property type="nucleotide sequence ID" value="NZ_FQUO01000024.1"/>
</dbReference>
<dbReference type="PROSITE" id="PS51841">
    <property type="entry name" value="LTD"/>
    <property type="match status" value="1"/>
</dbReference>
<dbReference type="NCBIfam" id="TIGR04183">
    <property type="entry name" value="Por_Secre_tail"/>
    <property type="match status" value="1"/>
</dbReference>
<name>A0A1M5ILU0_9BACT</name>
<accession>A0A1M5ILU0</accession>
<dbReference type="AlphaFoldDB" id="A0A1M5ILU0"/>